<evidence type="ECO:0000259" key="1">
    <source>
        <dbReference type="Pfam" id="PF18962"/>
    </source>
</evidence>
<organism evidence="2">
    <name type="scientific">marine metagenome</name>
    <dbReference type="NCBI Taxonomy" id="408172"/>
    <lineage>
        <taxon>unclassified sequences</taxon>
        <taxon>metagenomes</taxon>
        <taxon>ecological metagenomes</taxon>
    </lineage>
</organism>
<accession>A0A382NXP0</accession>
<dbReference type="AlphaFoldDB" id="A0A382NXP0"/>
<evidence type="ECO:0000313" key="2">
    <source>
        <dbReference type="EMBL" id="SVC65400.1"/>
    </source>
</evidence>
<dbReference type="Pfam" id="PF18962">
    <property type="entry name" value="Por_Secre_tail"/>
    <property type="match status" value="1"/>
</dbReference>
<dbReference type="Gene3D" id="2.60.40.4070">
    <property type="match status" value="1"/>
</dbReference>
<gene>
    <name evidence="2" type="ORF">METZ01_LOCUS318254</name>
</gene>
<dbReference type="EMBL" id="UINC01103203">
    <property type="protein sequence ID" value="SVC65400.1"/>
    <property type="molecule type" value="Genomic_DNA"/>
</dbReference>
<protein>
    <recommendedName>
        <fullName evidence="1">Secretion system C-terminal sorting domain-containing protein</fullName>
    </recommendedName>
</protein>
<sequence>VSEDDGYWVVVDDEAILEVQGLPTAPVVYGLHEGNNLVSYSYAYSQDINGAFPDVSSIDAVYGEGSMAANLDGSFEGSLGSLDAGSGYWIVASDAFTFEYNVPDAGDARLATDPIYIPEEFQFTQSINQYFYFVTEASIQNVPLSEGDWIVAYNNNVVVGSRMYKNGGMIDVPIMGYDESTQNSAIATNGYCEPGDVPTIKVHRSNGDVVEMDVETLSGSASFQGIGHTTVVLTDYSLPNEVALHSAYPNPFNPSTMIEYDIPSEMHVNLSIFDIRGRLVSELVNELQMGSYDAYKVTWNANMQSSGVYFVRLNAGNSIKTQKVMLLK</sequence>
<feature type="non-terminal residue" evidence="2">
    <location>
        <position position="1"/>
    </location>
</feature>
<dbReference type="NCBIfam" id="TIGR04183">
    <property type="entry name" value="Por_Secre_tail"/>
    <property type="match status" value="1"/>
</dbReference>
<reference evidence="2" key="1">
    <citation type="submission" date="2018-05" db="EMBL/GenBank/DDBJ databases">
        <authorList>
            <person name="Lanie J.A."/>
            <person name="Ng W.-L."/>
            <person name="Kazmierczak K.M."/>
            <person name="Andrzejewski T.M."/>
            <person name="Davidsen T.M."/>
            <person name="Wayne K.J."/>
            <person name="Tettelin H."/>
            <person name="Glass J.I."/>
            <person name="Rusch D."/>
            <person name="Podicherti R."/>
            <person name="Tsui H.-C.T."/>
            <person name="Winkler M.E."/>
        </authorList>
    </citation>
    <scope>NUCLEOTIDE SEQUENCE</scope>
</reference>
<dbReference type="InterPro" id="IPR026444">
    <property type="entry name" value="Secre_tail"/>
</dbReference>
<feature type="domain" description="Secretion system C-terminal sorting" evidence="1">
    <location>
        <begin position="248"/>
        <end position="325"/>
    </location>
</feature>
<proteinExistence type="predicted"/>
<name>A0A382NXP0_9ZZZZ</name>